<feature type="compositionally biased region" description="Basic and acidic residues" evidence="2">
    <location>
        <begin position="1159"/>
        <end position="1171"/>
    </location>
</feature>
<name>A0A507EDE9_9FUNG</name>
<evidence type="ECO:0000256" key="2">
    <source>
        <dbReference type="SAM" id="MobiDB-lite"/>
    </source>
</evidence>
<dbReference type="PROSITE" id="PS50082">
    <property type="entry name" value="WD_REPEATS_2"/>
    <property type="match status" value="1"/>
</dbReference>
<gene>
    <name evidence="4" type="ORF">PhCBS80983_g01246</name>
</gene>
<dbReference type="InterPro" id="IPR036322">
    <property type="entry name" value="WD40_repeat_dom_sf"/>
</dbReference>
<feature type="compositionally biased region" description="Low complexity" evidence="2">
    <location>
        <begin position="1218"/>
        <end position="1244"/>
    </location>
</feature>
<dbReference type="SUPFAM" id="SSF50998">
    <property type="entry name" value="Quinoprotein alcohol dehydrogenase-like"/>
    <property type="match status" value="1"/>
</dbReference>
<feature type="compositionally biased region" description="Low complexity" evidence="2">
    <location>
        <begin position="91"/>
        <end position="100"/>
    </location>
</feature>
<feature type="compositionally biased region" description="Basic and acidic residues" evidence="2">
    <location>
        <begin position="1197"/>
        <end position="1210"/>
    </location>
</feature>
<feature type="compositionally biased region" description="Polar residues" evidence="2">
    <location>
        <begin position="1113"/>
        <end position="1128"/>
    </location>
</feature>
<feature type="region of interest" description="Disordered" evidence="2">
    <location>
        <begin position="1"/>
        <end position="29"/>
    </location>
</feature>
<feature type="region of interest" description="Disordered" evidence="2">
    <location>
        <begin position="1095"/>
        <end position="1133"/>
    </location>
</feature>
<keyword evidence="5" id="KW-1185">Reference proteome</keyword>
<feature type="domain" description="MABP1/WDR62 second WD40" evidence="3">
    <location>
        <begin position="401"/>
        <end position="756"/>
    </location>
</feature>
<dbReference type="Proteomes" id="UP000318582">
    <property type="component" value="Unassembled WGS sequence"/>
</dbReference>
<dbReference type="PANTHER" id="PTHR45589:SF1">
    <property type="entry name" value="WD REPEAT DOMAIN 62, ISOFORM G"/>
    <property type="match status" value="1"/>
</dbReference>
<feature type="compositionally biased region" description="Polar residues" evidence="2">
    <location>
        <begin position="1178"/>
        <end position="1196"/>
    </location>
</feature>
<dbReference type="EMBL" id="QEAQ01000009">
    <property type="protein sequence ID" value="TPX61218.1"/>
    <property type="molecule type" value="Genomic_DNA"/>
</dbReference>
<comment type="caution">
    <text evidence="4">The sequence shown here is derived from an EMBL/GenBank/DDBJ whole genome shotgun (WGS) entry which is preliminary data.</text>
</comment>
<feature type="repeat" description="WD" evidence="1">
    <location>
        <begin position="723"/>
        <end position="756"/>
    </location>
</feature>
<dbReference type="InterPro" id="IPR052779">
    <property type="entry name" value="WDR62"/>
</dbReference>
<dbReference type="PANTHER" id="PTHR45589">
    <property type="entry name" value="WD REPEAT DOMAIN 62, ISOFORM G"/>
    <property type="match status" value="1"/>
</dbReference>
<sequence length="1408" mass="153640">MFAKRATGPPPARPKLAKKRTRPKNADELPFQLERVLGLTAARPASLALNPNTDTPVLAYPAGGVVVLYNYRRNRQISFLTGTGAPDGERGSSSAATASRRGALQATRAASCVAYSADGEFLAVGESGHQPRVVIWKGNSIVSELVGHKYGILALAFSPDSKYLVSVGYQHDGTVYLWNWRLGQRLAYSRISTKINSVAFDPQGEFFVTAGTRHMKFWYIDANKISQVVKSAKAVPVLLEGFFASIPDHKINAFADVGCVLGPNNETYTYSITEEGTLMFFNRERQMEKWVDMRVATGRALHITDKYIACGGSDGVIRLFDSCTLQYVMTCPKPHPIDIEPHTSAQSKSSAGWPDVVAVRIDAQNEKVACIYSDHSLYLWDIKDTKHVGKYRSFLWHSDAIWGVEIVPKTHAAQMGDDGSGPSGLPPNSFATYSSDGTVRFWNIDGVGGNASAADAESPTEAHQYFEHNVYSRELLRILYVDRSGILKLKTKDSGSSDTVASGKTGVRALRMTTDGQYLAAGDRLGNVRVYELTHFQQLKYLEAHDAEILTIDFGEDPDQDTLLMATASRDRLLHVFDGQQDFDLVQTLDDHTSSITSIRFAEKGKRLISCGADKSLVFRQADGHGYQSYHNAIGKSTIYDMDIDPTSKYLATASQDRRVNIFSVATGKPVRSYKQEPDDSGPEGGFIKISIDPSGTFAITSASDKSIRMFDFYSGSYIGKVPSGHSELVTGVKFSLDCRHLISTGADGCIFIWKVAQKFVNQMQMRLRTTAEPDTTAIRKSSFESYPASPSHSFFRSDDEHEEIRSVSGRGFRYTETGLPAWARSSRRSETESSDQGRFVAPKGRWAQRVGQEGVVLFSELINDDQPIAKLDDASDRRYTFDVQEISIAAIPPGDLSSIMKEANVAGPAATNDLIRERDAESHDLVVEDLDSITAASTGTSASENEEPTEMDGDDVEEELAIFLPPDDDLQSESAAHVVHIAVPALPEDAHASGDLPASLSIREADSTSSEVRAADEKDKEADVVPESPGETPTDTSFRDKDFGDMTFEDYIQQNVDMSARLDIRQSLSAKHLASRVGGAVGDSTRLLDFVEQEHSVGGGHTHPPTQEGEAAQSTPTSLRQRKQATAQEVERMRQKLAAMGIIWRGSEGNLEEPTAAAKEEPEAEAHVEDVEMQELVPSSSTEPNPASRPEQSSPVRDDTRTATPDRHPAALSNIVSQAPPSAYSSSPPISISSSPMRSVVSPDVTGEDTSRHTPSPMVQLLSDQDLAAQKPLPVSAPASIPDESEEQTTESYDLVSEQELQLLRTLAQRSAQTLVRLASNPDGTDETRRTVQTIQSTLANVRDTAAHVLDPPSASYTPSRTTSSAPAAAATPVQQLFAGNEQIIRTLETYSDILVDIVRQKLNRSG</sequence>
<dbReference type="InterPro" id="IPR056162">
    <property type="entry name" value="WD40_MABP1-WDR62_2nd"/>
</dbReference>
<organism evidence="4 5">
    <name type="scientific">Powellomyces hirtus</name>
    <dbReference type="NCBI Taxonomy" id="109895"/>
    <lineage>
        <taxon>Eukaryota</taxon>
        <taxon>Fungi</taxon>
        <taxon>Fungi incertae sedis</taxon>
        <taxon>Chytridiomycota</taxon>
        <taxon>Chytridiomycota incertae sedis</taxon>
        <taxon>Chytridiomycetes</taxon>
        <taxon>Spizellomycetales</taxon>
        <taxon>Powellomycetaceae</taxon>
        <taxon>Powellomyces</taxon>
    </lineage>
</organism>
<evidence type="ECO:0000313" key="4">
    <source>
        <dbReference type="EMBL" id="TPX61218.1"/>
    </source>
</evidence>
<feature type="region of interest" description="Disordered" evidence="2">
    <location>
        <begin position="1146"/>
        <end position="1258"/>
    </location>
</feature>
<dbReference type="InterPro" id="IPR011047">
    <property type="entry name" value="Quinoprotein_ADH-like_sf"/>
</dbReference>
<dbReference type="SMART" id="SM00320">
    <property type="entry name" value="WD40"/>
    <property type="match status" value="12"/>
</dbReference>
<feature type="region of interest" description="Disordered" evidence="2">
    <location>
        <begin position="80"/>
        <end position="100"/>
    </location>
</feature>
<proteinExistence type="predicted"/>
<dbReference type="InterPro" id="IPR015943">
    <property type="entry name" value="WD40/YVTN_repeat-like_dom_sf"/>
</dbReference>
<evidence type="ECO:0000259" key="3">
    <source>
        <dbReference type="Pfam" id="PF24782"/>
    </source>
</evidence>
<protein>
    <recommendedName>
        <fullName evidence="3">MABP1/WDR62 second WD40 domain-containing protein</fullName>
    </recommendedName>
</protein>
<dbReference type="Pfam" id="PF24782">
    <property type="entry name" value="WD40_MABP1-WDR62_2nd"/>
    <property type="match status" value="1"/>
</dbReference>
<dbReference type="Gene3D" id="2.130.10.10">
    <property type="entry name" value="YVTN repeat-like/Quinoprotein amine dehydrogenase"/>
    <property type="match status" value="4"/>
</dbReference>
<evidence type="ECO:0000256" key="1">
    <source>
        <dbReference type="PROSITE-ProRule" id="PRU00221"/>
    </source>
</evidence>
<feature type="compositionally biased region" description="Basic and acidic residues" evidence="2">
    <location>
        <begin position="1014"/>
        <end position="1024"/>
    </location>
</feature>
<dbReference type="PROSITE" id="PS50294">
    <property type="entry name" value="WD_REPEATS_REGION"/>
    <property type="match status" value="1"/>
</dbReference>
<dbReference type="InterPro" id="IPR001680">
    <property type="entry name" value="WD40_rpt"/>
</dbReference>
<keyword evidence="1" id="KW-0853">WD repeat</keyword>
<accession>A0A507EDE9</accession>
<evidence type="ECO:0000313" key="5">
    <source>
        <dbReference type="Proteomes" id="UP000318582"/>
    </source>
</evidence>
<feature type="region of interest" description="Disordered" evidence="2">
    <location>
        <begin position="1001"/>
        <end position="1043"/>
    </location>
</feature>
<dbReference type="Pfam" id="PF00400">
    <property type="entry name" value="WD40"/>
    <property type="match status" value="2"/>
</dbReference>
<dbReference type="SUPFAM" id="SSF50978">
    <property type="entry name" value="WD40 repeat-like"/>
    <property type="match status" value="1"/>
</dbReference>
<reference evidence="4 5" key="1">
    <citation type="journal article" date="2019" name="Sci. Rep.">
        <title>Comparative genomics of chytrid fungi reveal insights into the obligate biotrophic and pathogenic lifestyle of Synchytrium endobioticum.</title>
        <authorList>
            <person name="van de Vossenberg B.T.L.H."/>
            <person name="Warris S."/>
            <person name="Nguyen H.D.T."/>
            <person name="van Gent-Pelzer M.P.E."/>
            <person name="Joly D.L."/>
            <person name="van de Geest H.C."/>
            <person name="Bonants P.J.M."/>
            <person name="Smith D.S."/>
            <person name="Levesque C.A."/>
            <person name="van der Lee T.A.J."/>
        </authorList>
    </citation>
    <scope>NUCLEOTIDE SEQUENCE [LARGE SCALE GENOMIC DNA]</scope>
    <source>
        <strain evidence="4 5">CBS 809.83</strain>
    </source>
</reference>